<feature type="region of interest" description="Disordered" evidence="11">
    <location>
        <begin position="21"/>
        <end position="116"/>
    </location>
</feature>
<evidence type="ECO:0000256" key="4">
    <source>
        <dbReference type="ARBA" id="ARBA00022692"/>
    </source>
</evidence>
<evidence type="ECO:0000256" key="12">
    <source>
        <dbReference type="SAM" id="Phobius"/>
    </source>
</evidence>
<feature type="transmembrane region" description="Helical" evidence="12">
    <location>
        <begin position="219"/>
        <end position="239"/>
    </location>
</feature>
<evidence type="ECO:0000256" key="3">
    <source>
        <dbReference type="ARBA" id="ARBA00008783"/>
    </source>
</evidence>
<evidence type="ECO:0000256" key="10">
    <source>
        <dbReference type="ARBA" id="ARBA00025631"/>
    </source>
</evidence>
<comment type="function">
    <text evidence="10">Component of the transition zone in primary cilia. Required for ciliogenesis.</text>
</comment>
<protein>
    <submittedName>
        <fullName evidence="13">Transmembrane protein 237like [Hydra vulgaris]</fullName>
    </submittedName>
</protein>
<feature type="compositionally biased region" description="Basic residues" evidence="11">
    <location>
        <begin position="100"/>
        <end position="111"/>
    </location>
</feature>
<accession>A0A0K2TDA6</accession>
<evidence type="ECO:0000256" key="11">
    <source>
        <dbReference type="SAM" id="MobiDB-lite"/>
    </source>
</evidence>
<feature type="transmembrane region" description="Helical" evidence="12">
    <location>
        <begin position="259"/>
        <end position="278"/>
    </location>
</feature>
<reference evidence="13" key="1">
    <citation type="submission" date="2014-05" db="EMBL/GenBank/DDBJ databases">
        <authorList>
            <person name="Chronopoulou M."/>
        </authorList>
    </citation>
    <scope>NUCLEOTIDE SEQUENCE</scope>
    <source>
        <tissue evidence="13">Whole organism</tissue>
    </source>
</reference>
<keyword evidence="9" id="KW-0966">Cell projection</keyword>
<feature type="compositionally biased region" description="Basic and acidic residues" evidence="11">
    <location>
        <begin position="83"/>
        <end position="99"/>
    </location>
</feature>
<organism evidence="13">
    <name type="scientific">Lepeophtheirus salmonis</name>
    <name type="common">Salmon louse</name>
    <name type="synonym">Caligus salmonis</name>
    <dbReference type="NCBI Taxonomy" id="72036"/>
    <lineage>
        <taxon>Eukaryota</taxon>
        <taxon>Metazoa</taxon>
        <taxon>Ecdysozoa</taxon>
        <taxon>Arthropoda</taxon>
        <taxon>Crustacea</taxon>
        <taxon>Multicrustacea</taxon>
        <taxon>Hexanauplia</taxon>
        <taxon>Copepoda</taxon>
        <taxon>Siphonostomatoida</taxon>
        <taxon>Caligidae</taxon>
        <taxon>Lepeophtheirus</taxon>
    </lineage>
</organism>
<dbReference type="AlphaFoldDB" id="A0A0K2TDA6"/>
<evidence type="ECO:0000256" key="9">
    <source>
        <dbReference type="ARBA" id="ARBA00023273"/>
    </source>
</evidence>
<dbReference type="EMBL" id="HACA01006206">
    <property type="protein sequence ID" value="CDW23567.1"/>
    <property type="molecule type" value="Transcribed_RNA"/>
</dbReference>
<name>A0A0K2TDA6_LEPSM</name>
<comment type="similarity">
    <text evidence="3">Belongs to the TMEM237 family.</text>
</comment>
<comment type="subcellular location">
    <subcellularLocation>
        <location evidence="1">Cell projection</location>
        <location evidence="1">Cilium</location>
    </subcellularLocation>
    <subcellularLocation>
        <location evidence="2">Membrane</location>
        <topology evidence="2">Multi-pass membrane protein</topology>
    </subcellularLocation>
</comment>
<evidence type="ECO:0000256" key="8">
    <source>
        <dbReference type="ARBA" id="ARBA00023136"/>
    </source>
</evidence>
<dbReference type="OrthoDB" id="550113at2759"/>
<proteinExistence type="inferred from homology"/>
<dbReference type="Pfam" id="PF15383">
    <property type="entry name" value="TMEM237"/>
    <property type="match status" value="1"/>
</dbReference>
<keyword evidence="7" id="KW-0969">Cilium</keyword>
<dbReference type="GO" id="GO:0060271">
    <property type="term" value="P:cilium assembly"/>
    <property type="evidence" value="ECO:0007669"/>
    <property type="project" value="TreeGrafter"/>
</dbReference>
<keyword evidence="8 12" id="KW-0472">Membrane</keyword>
<keyword evidence="6 12" id="KW-1133">Transmembrane helix</keyword>
<dbReference type="GO" id="GO:0016020">
    <property type="term" value="C:membrane"/>
    <property type="evidence" value="ECO:0007669"/>
    <property type="project" value="UniProtKB-SubCell"/>
</dbReference>
<keyword evidence="5" id="KW-0970">Cilium biogenesis/degradation</keyword>
<evidence type="ECO:0000256" key="1">
    <source>
        <dbReference type="ARBA" id="ARBA00004138"/>
    </source>
</evidence>
<keyword evidence="4 12" id="KW-0812">Transmembrane</keyword>
<evidence type="ECO:0000256" key="2">
    <source>
        <dbReference type="ARBA" id="ARBA00004141"/>
    </source>
</evidence>
<dbReference type="InterPro" id="IPR029409">
    <property type="entry name" value="TMEM237"/>
</dbReference>
<evidence type="ECO:0000256" key="5">
    <source>
        <dbReference type="ARBA" id="ARBA00022794"/>
    </source>
</evidence>
<feature type="compositionally biased region" description="Basic residues" evidence="11">
    <location>
        <begin position="26"/>
        <end position="35"/>
    </location>
</feature>
<evidence type="ECO:0000313" key="13">
    <source>
        <dbReference type="EMBL" id="CDW23567.1"/>
    </source>
</evidence>
<dbReference type="GO" id="GO:0035869">
    <property type="term" value="C:ciliary transition zone"/>
    <property type="evidence" value="ECO:0007669"/>
    <property type="project" value="TreeGrafter"/>
</dbReference>
<evidence type="ECO:0000256" key="6">
    <source>
        <dbReference type="ARBA" id="ARBA00022989"/>
    </source>
</evidence>
<dbReference type="PANTHER" id="PTHR28388">
    <property type="entry name" value="TRANSMEMBRANE PROTEIN 237"/>
    <property type="match status" value="1"/>
</dbReference>
<dbReference type="PANTHER" id="PTHR28388:SF1">
    <property type="entry name" value="TRANSMEMBRANE PROTEIN 237"/>
    <property type="match status" value="1"/>
</dbReference>
<evidence type="ECO:0000256" key="7">
    <source>
        <dbReference type="ARBA" id="ARBA00023069"/>
    </source>
</evidence>
<sequence>MTDDVEITEIKRSSGLLPLPIEDIKKKKKNSKSKKRREEKEQLSPPVKGSQIFSNKKETEGITVNDVDDKPESSSPKQSEDDDLKRFENIKVSTNDEKKKKSKNTRRKKKKISDSTFSLENDFQPEVLRDLQDDIQSDDNFSIHPDEWNPHLHPRVLTPSKLSSKIYVEKNHGFTNVSQKKVIASQLAFISDVPIESGPHKSKVRSTPIELALETQKMFHSLCIFCHGLLGGIAFWQILTVHVPGESGLKFARNYSPMSQPLQVIFYLLTAICTVSVFDR</sequence>